<evidence type="ECO:0000313" key="1">
    <source>
        <dbReference type="EMBL" id="GFY61552.1"/>
    </source>
</evidence>
<sequence length="79" mass="9032">MVGRVATEPTPLKQVRHCKNNTKRIRSDVVGNGGKNVHVILYAEFLTLRDQEGLEEFWKAWLETELVKPIKNSITHSGF</sequence>
<gene>
    <name evidence="1" type="ORF">TNIN_477711</name>
</gene>
<protein>
    <submittedName>
        <fullName evidence="1">Uncharacterized protein</fullName>
    </submittedName>
</protein>
<reference evidence="1" key="1">
    <citation type="submission" date="2020-08" db="EMBL/GenBank/DDBJ databases">
        <title>Multicomponent nature underlies the extraordinary mechanical properties of spider dragline silk.</title>
        <authorList>
            <person name="Kono N."/>
            <person name="Nakamura H."/>
            <person name="Mori M."/>
            <person name="Yoshida Y."/>
            <person name="Ohtoshi R."/>
            <person name="Malay A.D."/>
            <person name="Moran D.A.P."/>
            <person name="Tomita M."/>
            <person name="Numata K."/>
            <person name="Arakawa K."/>
        </authorList>
    </citation>
    <scope>NUCLEOTIDE SEQUENCE</scope>
</reference>
<dbReference type="Proteomes" id="UP000886998">
    <property type="component" value="Unassembled WGS sequence"/>
</dbReference>
<accession>A0A8X6XWI4</accession>
<evidence type="ECO:0000313" key="2">
    <source>
        <dbReference type="Proteomes" id="UP000886998"/>
    </source>
</evidence>
<comment type="caution">
    <text evidence="1">The sequence shown here is derived from an EMBL/GenBank/DDBJ whole genome shotgun (WGS) entry which is preliminary data.</text>
</comment>
<organism evidence="1 2">
    <name type="scientific">Trichonephila inaurata madagascariensis</name>
    <dbReference type="NCBI Taxonomy" id="2747483"/>
    <lineage>
        <taxon>Eukaryota</taxon>
        <taxon>Metazoa</taxon>
        <taxon>Ecdysozoa</taxon>
        <taxon>Arthropoda</taxon>
        <taxon>Chelicerata</taxon>
        <taxon>Arachnida</taxon>
        <taxon>Araneae</taxon>
        <taxon>Araneomorphae</taxon>
        <taxon>Entelegynae</taxon>
        <taxon>Araneoidea</taxon>
        <taxon>Nephilidae</taxon>
        <taxon>Trichonephila</taxon>
        <taxon>Trichonephila inaurata</taxon>
    </lineage>
</organism>
<proteinExistence type="predicted"/>
<name>A0A8X6XWI4_9ARAC</name>
<dbReference type="AlphaFoldDB" id="A0A8X6XWI4"/>
<dbReference type="EMBL" id="BMAV01013689">
    <property type="protein sequence ID" value="GFY61552.1"/>
    <property type="molecule type" value="Genomic_DNA"/>
</dbReference>
<keyword evidence="2" id="KW-1185">Reference proteome</keyword>